<dbReference type="InterPro" id="IPR052895">
    <property type="entry name" value="HetReg/Transcr_Mod"/>
</dbReference>
<reference evidence="2 4" key="1">
    <citation type="submission" date="2020-01" db="EMBL/GenBank/DDBJ databases">
        <authorList>
            <consortium name="DOE Joint Genome Institute"/>
            <person name="Haridas S."/>
            <person name="Albert R."/>
            <person name="Binder M."/>
            <person name="Bloem J."/>
            <person name="Labutti K."/>
            <person name="Salamov A."/>
            <person name="Andreopoulos B."/>
            <person name="Baker S.E."/>
            <person name="Barry K."/>
            <person name="Bills G."/>
            <person name="Bluhm B.H."/>
            <person name="Cannon C."/>
            <person name="Castanera R."/>
            <person name="Culley D.E."/>
            <person name="Daum C."/>
            <person name="Ezra D."/>
            <person name="Gonzalez J.B."/>
            <person name="Henrissat B."/>
            <person name="Kuo A."/>
            <person name="Liang C."/>
            <person name="Lipzen A."/>
            <person name="Lutzoni F."/>
            <person name="Magnuson J."/>
            <person name="Mondo S."/>
            <person name="Nolan M."/>
            <person name="Ohm R."/>
            <person name="Pangilinan J."/>
            <person name="Park H.-J."/>
            <person name="Ramirez L."/>
            <person name="Alfaro M."/>
            <person name="Sun H."/>
            <person name="Tritt A."/>
            <person name="Yoshinaga Y."/>
            <person name="Zwiers L.-H."/>
            <person name="Turgeon B.G."/>
            <person name="Goodwin S.B."/>
            <person name="Spatafora J.W."/>
            <person name="Crous P.W."/>
            <person name="Grigoriev I.V."/>
        </authorList>
    </citation>
    <scope>NUCLEOTIDE SEQUENCE</scope>
    <source>
        <strain evidence="2 4">CBS 781.70</strain>
    </source>
</reference>
<feature type="domain" description="Heterokaryon incompatibility" evidence="1">
    <location>
        <begin position="5"/>
        <end position="82"/>
    </location>
</feature>
<evidence type="ECO:0000313" key="2">
    <source>
        <dbReference type="EMBL" id="KAF1807961.1"/>
    </source>
</evidence>
<gene>
    <name evidence="2 4" type="ORF">P152DRAFT_379923</name>
</gene>
<evidence type="ECO:0000313" key="3">
    <source>
        <dbReference type="Proteomes" id="UP000504638"/>
    </source>
</evidence>
<dbReference type="InterPro" id="IPR010730">
    <property type="entry name" value="HET"/>
</dbReference>
<accession>A0A6G1FQI9</accession>
<dbReference type="Pfam" id="PF06985">
    <property type="entry name" value="HET"/>
    <property type="match status" value="1"/>
</dbReference>
<feature type="non-terminal residue" evidence="2">
    <location>
        <position position="122"/>
    </location>
</feature>
<dbReference type="EMBL" id="ML975196">
    <property type="protein sequence ID" value="KAF1807961.1"/>
    <property type="molecule type" value="Genomic_DNA"/>
</dbReference>
<dbReference type="AlphaFoldDB" id="A0A6G1FQI9"/>
<dbReference type="Proteomes" id="UP000504638">
    <property type="component" value="Unplaced"/>
</dbReference>
<evidence type="ECO:0000259" key="1">
    <source>
        <dbReference type="Pfam" id="PF06985"/>
    </source>
</evidence>
<keyword evidence="3" id="KW-1185">Reference proteome</keyword>
<reference evidence="4" key="3">
    <citation type="submission" date="2025-04" db="UniProtKB">
        <authorList>
            <consortium name="RefSeq"/>
        </authorList>
    </citation>
    <scope>IDENTIFICATION</scope>
    <source>
        <strain evidence="4">CBS 781.70</strain>
    </source>
</reference>
<feature type="non-terminal residue" evidence="2">
    <location>
        <position position="1"/>
    </location>
</feature>
<evidence type="ECO:0000313" key="4">
    <source>
        <dbReference type="RefSeq" id="XP_033529592.1"/>
    </source>
</evidence>
<dbReference type="OrthoDB" id="3553147at2759"/>
<organism evidence="2">
    <name type="scientific">Eremomyces bilateralis CBS 781.70</name>
    <dbReference type="NCBI Taxonomy" id="1392243"/>
    <lineage>
        <taxon>Eukaryota</taxon>
        <taxon>Fungi</taxon>
        <taxon>Dikarya</taxon>
        <taxon>Ascomycota</taxon>
        <taxon>Pezizomycotina</taxon>
        <taxon>Dothideomycetes</taxon>
        <taxon>Dothideomycetes incertae sedis</taxon>
        <taxon>Eremomycetales</taxon>
        <taxon>Eremomycetaceae</taxon>
        <taxon>Eremomyces</taxon>
    </lineage>
</organism>
<protein>
    <recommendedName>
        <fullName evidence="1">Heterokaryon incompatibility domain-containing protein</fullName>
    </recommendedName>
</protein>
<dbReference type="PANTHER" id="PTHR24148:SF82">
    <property type="entry name" value="HETEROKARYON INCOMPATIBILITY DOMAIN-CONTAINING PROTEIN"/>
    <property type="match status" value="1"/>
</dbReference>
<name>A0A6G1FQI9_9PEZI</name>
<sequence length="122" mass="13869">GDENDTVPLELQGQTFYVTRNLESALRNISQMVKKLVIWADALCIDQTDLSERAAQVRLMGDIYRNADHVLIWIGGTQEDGVLALVFIETLGWIAVAQMLKRPWWTRIWTLQEAVLAKEVSV</sequence>
<dbReference type="PANTHER" id="PTHR24148">
    <property type="entry name" value="ANKYRIN REPEAT DOMAIN-CONTAINING PROTEIN 39 HOMOLOG-RELATED"/>
    <property type="match status" value="1"/>
</dbReference>
<proteinExistence type="predicted"/>
<dbReference type="RefSeq" id="XP_033529592.1">
    <property type="nucleotide sequence ID" value="XM_033675708.1"/>
</dbReference>
<reference evidence="4" key="2">
    <citation type="submission" date="2020-04" db="EMBL/GenBank/DDBJ databases">
        <authorList>
            <consortium name="NCBI Genome Project"/>
        </authorList>
    </citation>
    <scope>NUCLEOTIDE SEQUENCE</scope>
    <source>
        <strain evidence="4">CBS 781.70</strain>
    </source>
</reference>
<dbReference type="GeneID" id="54416278"/>